<dbReference type="Proteomes" id="UP000019678">
    <property type="component" value="Unassembled WGS sequence"/>
</dbReference>
<comment type="caution">
    <text evidence="2">The sequence shown here is derived from an EMBL/GenBank/DDBJ whole genome shotgun (WGS) entry which is preliminary data.</text>
</comment>
<name>A0A017T4U8_9BACT</name>
<evidence type="ECO:0000313" key="3">
    <source>
        <dbReference type="Proteomes" id="UP000019678"/>
    </source>
</evidence>
<gene>
    <name evidence="2" type="ORF">CAP_4637</name>
</gene>
<proteinExistence type="predicted"/>
<evidence type="ECO:0000256" key="1">
    <source>
        <dbReference type="SAM" id="MobiDB-lite"/>
    </source>
</evidence>
<sequence>MLGRRCFLGGSGQWLLGERGRRGERHGQRTSPGPAMQHTPSHRWRRLAANGAGVHLALRSSQHQGAGGVCGRGRALRGRQDTGEVGAGGDGVSEARLTSGLAGGEAWGRAALWRR</sequence>
<feature type="region of interest" description="Disordered" evidence="1">
    <location>
        <begin position="61"/>
        <end position="92"/>
    </location>
</feature>
<organism evidence="2 3">
    <name type="scientific">Chondromyces apiculatus DSM 436</name>
    <dbReference type="NCBI Taxonomy" id="1192034"/>
    <lineage>
        <taxon>Bacteria</taxon>
        <taxon>Pseudomonadati</taxon>
        <taxon>Myxococcota</taxon>
        <taxon>Polyangia</taxon>
        <taxon>Polyangiales</taxon>
        <taxon>Polyangiaceae</taxon>
        <taxon>Chondromyces</taxon>
    </lineage>
</organism>
<feature type="region of interest" description="Disordered" evidence="1">
    <location>
        <begin position="17"/>
        <end position="41"/>
    </location>
</feature>
<dbReference type="EMBL" id="ASRX01000036">
    <property type="protein sequence ID" value="EYF04293.1"/>
    <property type="molecule type" value="Genomic_DNA"/>
</dbReference>
<evidence type="ECO:0000313" key="2">
    <source>
        <dbReference type="EMBL" id="EYF04293.1"/>
    </source>
</evidence>
<feature type="compositionally biased region" description="Basic and acidic residues" evidence="1">
    <location>
        <begin position="18"/>
        <end position="27"/>
    </location>
</feature>
<dbReference type="AlphaFoldDB" id="A0A017T4U8"/>
<reference evidence="2 3" key="1">
    <citation type="submission" date="2013-05" db="EMBL/GenBank/DDBJ databases">
        <title>Genome assembly of Chondromyces apiculatus DSM 436.</title>
        <authorList>
            <person name="Sharma G."/>
            <person name="Khatri I."/>
            <person name="Kaur C."/>
            <person name="Mayilraj S."/>
            <person name="Subramanian S."/>
        </authorList>
    </citation>
    <scope>NUCLEOTIDE SEQUENCE [LARGE SCALE GENOMIC DNA]</scope>
    <source>
        <strain evidence="2 3">DSM 436</strain>
    </source>
</reference>
<keyword evidence="3" id="KW-1185">Reference proteome</keyword>
<protein>
    <submittedName>
        <fullName evidence="2">Uncharacterized protein</fullName>
    </submittedName>
</protein>
<accession>A0A017T4U8</accession>